<dbReference type="Proteomes" id="UP000324222">
    <property type="component" value="Unassembled WGS sequence"/>
</dbReference>
<dbReference type="EMBL" id="VSRR010010837">
    <property type="protein sequence ID" value="MPC52379.1"/>
    <property type="molecule type" value="Genomic_DNA"/>
</dbReference>
<evidence type="ECO:0000313" key="1">
    <source>
        <dbReference type="EMBL" id="MPC52379.1"/>
    </source>
</evidence>
<protein>
    <submittedName>
        <fullName evidence="1">Uncharacterized protein</fullName>
    </submittedName>
</protein>
<organism evidence="1 2">
    <name type="scientific">Portunus trituberculatus</name>
    <name type="common">Swimming crab</name>
    <name type="synonym">Neptunus trituberculatus</name>
    <dbReference type="NCBI Taxonomy" id="210409"/>
    <lineage>
        <taxon>Eukaryota</taxon>
        <taxon>Metazoa</taxon>
        <taxon>Ecdysozoa</taxon>
        <taxon>Arthropoda</taxon>
        <taxon>Crustacea</taxon>
        <taxon>Multicrustacea</taxon>
        <taxon>Malacostraca</taxon>
        <taxon>Eumalacostraca</taxon>
        <taxon>Eucarida</taxon>
        <taxon>Decapoda</taxon>
        <taxon>Pleocyemata</taxon>
        <taxon>Brachyura</taxon>
        <taxon>Eubrachyura</taxon>
        <taxon>Portunoidea</taxon>
        <taxon>Portunidae</taxon>
        <taxon>Portuninae</taxon>
        <taxon>Portunus</taxon>
    </lineage>
</organism>
<evidence type="ECO:0000313" key="2">
    <source>
        <dbReference type="Proteomes" id="UP000324222"/>
    </source>
</evidence>
<dbReference type="AlphaFoldDB" id="A0A5B7G499"/>
<name>A0A5B7G499_PORTR</name>
<accession>A0A5B7G499</accession>
<gene>
    <name evidence="1" type="ORF">E2C01_046247</name>
</gene>
<sequence length="110" mass="13027">MHGWESSEDAVKPVKLLFTNHNRRKMKNGNQFKSSRHSKMVRFHDFTRLSDWMASKKRHKDQITNLSFFVHLHKGIEQQLPPPPPQAHHVHQGTYAKKITETNCRCMLLR</sequence>
<keyword evidence="2" id="KW-1185">Reference proteome</keyword>
<proteinExistence type="predicted"/>
<reference evidence="1 2" key="1">
    <citation type="submission" date="2019-05" db="EMBL/GenBank/DDBJ databases">
        <title>Another draft genome of Portunus trituberculatus and its Hox gene families provides insights of decapod evolution.</title>
        <authorList>
            <person name="Jeong J.-H."/>
            <person name="Song I."/>
            <person name="Kim S."/>
            <person name="Choi T."/>
            <person name="Kim D."/>
            <person name="Ryu S."/>
            <person name="Kim W."/>
        </authorList>
    </citation>
    <scope>NUCLEOTIDE SEQUENCE [LARGE SCALE GENOMIC DNA]</scope>
    <source>
        <tissue evidence="1">Muscle</tissue>
    </source>
</reference>
<comment type="caution">
    <text evidence="1">The sequence shown here is derived from an EMBL/GenBank/DDBJ whole genome shotgun (WGS) entry which is preliminary data.</text>
</comment>